<dbReference type="EC" id="6.1.1.22" evidence="2"/>
<reference evidence="9 10" key="1">
    <citation type="journal article" date="2013" name="BMC Genomics">
        <title>The miniature genome of a carnivorous plant Genlisea aurea contains a low number of genes and short non-coding sequences.</title>
        <authorList>
            <person name="Leushkin E.V."/>
            <person name="Sutormin R.A."/>
            <person name="Nabieva E.R."/>
            <person name="Penin A.A."/>
            <person name="Kondrashov A.S."/>
            <person name="Logacheva M.D."/>
        </authorList>
    </citation>
    <scope>NUCLEOTIDE SEQUENCE [LARGE SCALE GENOMIC DNA]</scope>
</reference>
<dbReference type="SUPFAM" id="SSF55681">
    <property type="entry name" value="Class II aaRS and biotin synthetases"/>
    <property type="match status" value="1"/>
</dbReference>
<evidence type="ECO:0000313" key="9">
    <source>
        <dbReference type="EMBL" id="EPS71621.1"/>
    </source>
</evidence>
<comment type="similarity">
    <text evidence="1">Belongs to the class-II aminoacyl-tRNA synthetase family.</text>
</comment>
<protein>
    <recommendedName>
        <fullName evidence="2">asparagine--tRNA ligase</fullName>
        <ecNumber evidence="2">6.1.1.22</ecNumber>
    </recommendedName>
</protein>
<dbReference type="GO" id="GO:0004816">
    <property type="term" value="F:asparagine-tRNA ligase activity"/>
    <property type="evidence" value="ECO:0007669"/>
    <property type="project" value="UniProtKB-EC"/>
</dbReference>
<feature type="non-terminal residue" evidence="9">
    <location>
        <position position="1"/>
    </location>
</feature>
<dbReference type="OrthoDB" id="1931232at2759"/>
<dbReference type="EMBL" id="AUSU01001174">
    <property type="protein sequence ID" value="EPS71621.1"/>
    <property type="molecule type" value="Genomic_DNA"/>
</dbReference>
<dbReference type="GO" id="GO:0005524">
    <property type="term" value="F:ATP binding"/>
    <property type="evidence" value="ECO:0007669"/>
    <property type="project" value="UniProtKB-KW"/>
</dbReference>
<keyword evidence="10" id="KW-1185">Reference proteome</keyword>
<evidence type="ECO:0000259" key="8">
    <source>
        <dbReference type="Pfam" id="PF00152"/>
    </source>
</evidence>
<keyword evidence="4" id="KW-0547">Nucleotide-binding</keyword>
<comment type="caution">
    <text evidence="9">The sequence shown here is derived from an EMBL/GenBank/DDBJ whole genome shotgun (WGS) entry which is preliminary data.</text>
</comment>
<dbReference type="NCBIfam" id="TIGR00457">
    <property type="entry name" value="asnS"/>
    <property type="match status" value="1"/>
</dbReference>
<evidence type="ECO:0000313" key="10">
    <source>
        <dbReference type="Proteomes" id="UP000015453"/>
    </source>
</evidence>
<dbReference type="Proteomes" id="UP000015453">
    <property type="component" value="Unassembled WGS sequence"/>
</dbReference>
<proteinExistence type="inferred from homology"/>
<keyword evidence="7" id="KW-0030">Aminoacyl-tRNA synthetase</keyword>
<evidence type="ECO:0000256" key="7">
    <source>
        <dbReference type="ARBA" id="ARBA00023146"/>
    </source>
</evidence>
<dbReference type="AlphaFoldDB" id="S8D2I5"/>
<feature type="domain" description="Aminoacyl-tRNA synthetase class II (D/K/N)" evidence="8">
    <location>
        <begin position="177"/>
        <end position="528"/>
    </location>
</feature>
<evidence type="ECO:0000256" key="2">
    <source>
        <dbReference type="ARBA" id="ARBA00012816"/>
    </source>
</evidence>
<dbReference type="GO" id="GO:0006421">
    <property type="term" value="P:asparaginyl-tRNA aminoacylation"/>
    <property type="evidence" value="ECO:0007669"/>
    <property type="project" value="InterPro"/>
</dbReference>
<evidence type="ECO:0000256" key="1">
    <source>
        <dbReference type="ARBA" id="ARBA00008226"/>
    </source>
</evidence>
<evidence type="ECO:0000256" key="5">
    <source>
        <dbReference type="ARBA" id="ARBA00022840"/>
    </source>
</evidence>
<keyword evidence="6" id="KW-0648">Protein biosynthesis</keyword>
<dbReference type="PANTHER" id="PTHR22594">
    <property type="entry name" value="ASPARTYL/LYSYL-TRNA SYNTHETASE"/>
    <property type="match status" value="1"/>
</dbReference>
<dbReference type="Pfam" id="PF00152">
    <property type="entry name" value="tRNA-synt_2"/>
    <property type="match status" value="1"/>
</dbReference>
<name>S8D2I5_9LAMI</name>
<dbReference type="PANTHER" id="PTHR22594:SF36">
    <property type="entry name" value="ASPARAGINE--TRNA LIGASE, CYTOPLASMIC 2"/>
    <property type="match status" value="1"/>
</dbReference>
<evidence type="ECO:0000256" key="3">
    <source>
        <dbReference type="ARBA" id="ARBA00022598"/>
    </source>
</evidence>
<keyword evidence="5" id="KW-0067">ATP-binding</keyword>
<dbReference type="Gene3D" id="3.30.930.10">
    <property type="entry name" value="Bira Bifunctional Protein, Domain 2"/>
    <property type="match status" value="1"/>
</dbReference>
<feature type="non-terminal residue" evidence="9">
    <location>
        <position position="533"/>
    </location>
</feature>
<evidence type="ECO:0000256" key="4">
    <source>
        <dbReference type="ARBA" id="ARBA00022741"/>
    </source>
</evidence>
<organism evidence="9 10">
    <name type="scientific">Genlisea aurea</name>
    <dbReference type="NCBI Taxonomy" id="192259"/>
    <lineage>
        <taxon>Eukaryota</taxon>
        <taxon>Viridiplantae</taxon>
        <taxon>Streptophyta</taxon>
        <taxon>Embryophyta</taxon>
        <taxon>Tracheophyta</taxon>
        <taxon>Spermatophyta</taxon>
        <taxon>Magnoliopsida</taxon>
        <taxon>eudicotyledons</taxon>
        <taxon>Gunneridae</taxon>
        <taxon>Pentapetalae</taxon>
        <taxon>asterids</taxon>
        <taxon>lamiids</taxon>
        <taxon>Lamiales</taxon>
        <taxon>Lentibulariaceae</taxon>
        <taxon>Genlisea</taxon>
    </lineage>
</organism>
<dbReference type="InterPro" id="IPR004522">
    <property type="entry name" value="Asn-tRNA-ligase"/>
</dbReference>
<keyword evidence="3" id="KW-0436">Ligase</keyword>
<dbReference type="InterPro" id="IPR004364">
    <property type="entry name" value="Aa-tRNA-synt_II"/>
</dbReference>
<sequence>YSKRVLIDTILSSENDAVSFIGQRVVVGGWVKSSREFRKDAPPESGSFKKDLNPVELFLRSIIKALGGGAEQRGKEKFDSISTKPQQPSISILQISDGSGVSSLQVVVDSNLAPPLRVMPTGTCILVQGIIQKPFLQSKKAIEVNAEKILHLAAVDPDTYPLTKTRLPLEALRDSLLHFRPRTTTVGSVMRLRSGLTQATHTFFQENGFLRVQVPVITTTDGGGSGDGDNFTVTSLLHTPPASSKKKTDLASLMQAEDRENDPLNFSKDFFGTRTFLSVSGRLHLESYASALGNVYDFGPRFRSSKAESNKLLAEMWVAEVEMAFTELEDSMECAMDMLRFVSKWLLKNCSEDLRFLSKRVDKLIVERLNLLANASFHKISYSDALRLIEKNQVGGKKMEWGSHLSEEHERYLADDVFKQPLIIYNHPAMIKPFSARLNSDDITAATFDVIIPKVGTLIRGSQNEDRYDLLRKRIKGFERQQQQQYEWYLDLHKHGSAKCSGFGFWFDVFVLYATGLNDVRDAIPFPRSIGMA</sequence>
<gene>
    <name evidence="9" type="ORF">M569_03137</name>
</gene>
<evidence type="ECO:0000256" key="6">
    <source>
        <dbReference type="ARBA" id="ARBA00022917"/>
    </source>
</evidence>
<accession>S8D2I5</accession>
<dbReference type="InterPro" id="IPR045864">
    <property type="entry name" value="aa-tRNA-synth_II/BPL/LPL"/>
</dbReference>
<dbReference type="GO" id="GO:0005739">
    <property type="term" value="C:mitochondrion"/>
    <property type="evidence" value="ECO:0007669"/>
    <property type="project" value="TreeGrafter"/>
</dbReference>